<proteinExistence type="predicted"/>
<protein>
    <submittedName>
        <fullName evidence="1">Uncharacterized protein</fullName>
    </submittedName>
</protein>
<evidence type="ECO:0000313" key="1">
    <source>
        <dbReference type="EMBL" id="JAI02802.1"/>
    </source>
</evidence>
<name>A0A0E9XK64_ANGAN</name>
<reference evidence="1" key="2">
    <citation type="journal article" date="2015" name="Fish Shellfish Immunol.">
        <title>Early steps in the European eel (Anguilla anguilla)-Vibrio vulnificus interaction in the gills: Role of the RtxA13 toxin.</title>
        <authorList>
            <person name="Callol A."/>
            <person name="Pajuelo D."/>
            <person name="Ebbesson L."/>
            <person name="Teles M."/>
            <person name="MacKenzie S."/>
            <person name="Amaro C."/>
        </authorList>
    </citation>
    <scope>NUCLEOTIDE SEQUENCE</scope>
</reference>
<sequence>MIHWCKSQKHWKIFQPTFLSI</sequence>
<reference evidence="1" key="1">
    <citation type="submission" date="2014-11" db="EMBL/GenBank/DDBJ databases">
        <authorList>
            <person name="Amaro Gonzalez C."/>
        </authorList>
    </citation>
    <scope>NUCLEOTIDE SEQUENCE</scope>
</reference>
<accession>A0A0E9XK64</accession>
<dbReference type="AlphaFoldDB" id="A0A0E9XK64"/>
<organism evidence="1">
    <name type="scientific">Anguilla anguilla</name>
    <name type="common">European freshwater eel</name>
    <name type="synonym">Muraena anguilla</name>
    <dbReference type="NCBI Taxonomy" id="7936"/>
    <lineage>
        <taxon>Eukaryota</taxon>
        <taxon>Metazoa</taxon>
        <taxon>Chordata</taxon>
        <taxon>Craniata</taxon>
        <taxon>Vertebrata</taxon>
        <taxon>Euteleostomi</taxon>
        <taxon>Actinopterygii</taxon>
        <taxon>Neopterygii</taxon>
        <taxon>Teleostei</taxon>
        <taxon>Anguilliformes</taxon>
        <taxon>Anguillidae</taxon>
        <taxon>Anguilla</taxon>
    </lineage>
</organism>
<dbReference type="EMBL" id="GBXM01005776">
    <property type="protein sequence ID" value="JAI02802.1"/>
    <property type="molecule type" value="Transcribed_RNA"/>
</dbReference>